<dbReference type="InterPro" id="IPR029040">
    <property type="entry name" value="RPABC4/Spt4"/>
</dbReference>
<keyword evidence="14 15" id="KW-0472">Membrane</keyword>
<evidence type="ECO:0000256" key="3">
    <source>
        <dbReference type="ARBA" id="ARBA00004174"/>
    </source>
</evidence>
<dbReference type="GO" id="GO:0005506">
    <property type="term" value="F:iron ion binding"/>
    <property type="evidence" value="ECO:0007669"/>
    <property type="project" value="InterPro"/>
</dbReference>
<keyword evidence="15" id="KW-0812">Transmembrane</keyword>
<comment type="function">
    <text evidence="2">May be involved in the metabolism of insect hormones and in the breakdown of synthetic insecticides.</text>
</comment>
<evidence type="ECO:0000256" key="5">
    <source>
        <dbReference type="ARBA" id="ARBA00010617"/>
    </source>
</evidence>
<dbReference type="PANTHER" id="PTHR24291">
    <property type="entry name" value="CYTOCHROME P450 FAMILY 4"/>
    <property type="match status" value="1"/>
</dbReference>
<proteinExistence type="inferred from homology"/>
<evidence type="ECO:0000256" key="8">
    <source>
        <dbReference type="ARBA" id="ARBA00022824"/>
    </source>
</evidence>
<keyword evidence="7" id="KW-0479">Metal-binding</keyword>
<dbReference type="Pfam" id="PF00067">
    <property type="entry name" value="p450"/>
    <property type="match status" value="1"/>
</dbReference>
<evidence type="ECO:0000256" key="1">
    <source>
        <dbReference type="ARBA" id="ARBA00001971"/>
    </source>
</evidence>
<evidence type="ECO:0000256" key="6">
    <source>
        <dbReference type="ARBA" id="ARBA00022617"/>
    </source>
</evidence>
<dbReference type="EMBL" id="KQ976464">
    <property type="protein sequence ID" value="KYM84421.1"/>
    <property type="molecule type" value="Genomic_DNA"/>
</dbReference>
<evidence type="ECO:0000256" key="15">
    <source>
        <dbReference type="SAM" id="Phobius"/>
    </source>
</evidence>
<evidence type="ECO:0000256" key="7">
    <source>
        <dbReference type="ARBA" id="ARBA00022723"/>
    </source>
</evidence>
<dbReference type="GO" id="GO:0016705">
    <property type="term" value="F:oxidoreductase activity, acting on paired donors, with incorporation or reduction of molecular oxygen"/>
    <property type="evidence" value="ECO:0007669"/>
    <property type="project" value="InterPro"/>
</dbReference>
<dbReference type="Proteomes" id="UP000078540">
    <property type="component" value="Unassembled WGS sequence"/>
</dbReference>
<keyword evidence="6" id="KW-0349">Heme</keyword>
<evidence type="ECO:0000256" key="10">
    <source>
        <dbReference type="ARBA" id="ARBA00022848"/>
    </source>
</evidence>
<keyword evidence="8" id="KW-0256">Endoplasmic reticulum</keyword>
<evidence type="ECO:0000256" key="14">
    <source>
        <dbReference type="ARBA" id="ARBA00023136"/>
    </source>
</evidence>
<evidence type="ECO:0000256" key="11">
    <source>
        <dbReference type="ARBA" id="ARBA00023002"/>
    </source>
</evidence>
<comment type="similarity">
    <text evidence="5">Belongs to the cytochrome P450 family.</text>
</comment>
<evidence type="ECO:0000256" key="2">
    <source>
        <dbReference type="ARBA" id="ARBA00003690"/>
    </source>
</evidence>
<comment type="subcellular location">
    <subcellularLocation>
        <location evidence="4">Endoplasmic reticulum membrane</location>
        <topology evidence="4">Peripheral membrane protein</topology>
    </subcellularLocation>
    <subcellularLocation>
        <location evidence="3">Microsome membrane</location>
        <topology evidence="3">Peripheral membrane protein</topology>
    </subcellularLocation>
</comment>
<dbReference type="PANTHER" id="PTHR24291:SF189">
    <property type="entry name" value="CYTOCHROME P450 4C3-RELATED"/>
    <property type="match status" value="1"/>
</dbReference>
<keyword evidence="15" id="KW-1133">Transmembrane helix</keyword>
<keyword evidence="12" id="KW-0408">Iron</keyword>
<protein>
    <submittedName>
        <fullName evidence="16">Cytochrome P450 4C1</fullName>
    </submittedName>
</protein>
<sequence>IQDRVRKEVDFAMQRNEKKFTFELLKKLSYLERCIKEALRLYPSVSFISRICGKDVKRTLNYITIILSARIIINIYAVHRNPNFRINNRNKSNFMKHSRRKILTPTFHFNFVEILIEEDENMTNFLRNTVVNNSELFVGEYTLNVICGHGCTPIGFSLMPTREQKKILKDLLHRFTEQCHHDNEIRAKDAIRCRECGYRIMYKKRTKRRMFFNIFDLTRLIFFIQI</sequence>
<dbReference type="GO" id="GO:0020037">
    <property type="term" value="F:heme binding"/>
    <property type="evidence" value="ECO:0007669"/>
    <property type="project" value="InterPro"/>
</dbReference>
<keyword evidence="13" id="KW-0503">Monooxygenase</keyword>
<dbReference type="SUPFAM" id="SSF63393">
    <property type="entry name" value="RNA polymerase subunits"/>
    <property type="match status" value="1"/>
</dbReference>
<keyword evidence="17" id="KW-1185">Reference proteome</keyword>
<gene>
    <name evidence="16" type="ORF">ALC53_05206</name>
</gene>
<dbReference type="GO" id="GO:0006351">
    <property type="term" value="P:DNA-templated transcription"/>
    <property type="evidence" value="ECO:0007669"/>
    <property type="project" value="InterPro"/>
</dbReference>
<evidence type="ECO:0000313" key="17">
    <source>
        <dbReference type="Proteomes" id="UP000078540"/>
    </source>
</evidence>
<keyword evidence="10" id="KW-0492">Microsome</keyword>
<feature type="transmembrane region" description="Helical" evidence="15">
    <location>
        <begin position="60"/>
        <end position="79"/>
    </location>
</feature>
<accession>A0A195BJ06</accession>
<evidence type="ECO:0000256" key="4">
    <source>
        <dbReference type="ARBA" id="ARBA00004406"/>
    </source>
</evidence>
<dbReference type="Pfam" id="PF03604">
    <property type="entry name" value="Zn_ribbon_RPAB4"/>
    <property type="match status" value="1"/>
</dbReference>
<dbReference type="GO" id="GO:0005789">
    <property type="term" value="C:endoplasmic reticulum membrane"/>
    <property type="evidence" value="ECO:0007669"/>
    <property type="project" value="UniProtKB-SubCell"/>
</dbReference>
<dbReference type="Gene3D" id="1.10.630.10">
    <property type="entry name" value="Cytochrome P450"/>
    <property type="match status" value="1"/>
</dbReference>
<reference evidence="16 17" key="1">
    <citation type="submission" date="2015-09" db="EMBL/GenBank/DDBJ databases">
        <title>Atta colombica WGS genome.</title>
        <authorList>
            <person name="Nygaard S."/>
            <person name="Hu H."/>
            <person name="Boomsma J."/>
            <person name="Zhang G."/>
        </authorList>
    </citation>
    <scope>NUCLEOTIDE SEQUENCE [LARGE SCALE GENOMIC DNA]</scope>
    <source>
        <strain evidence="16">Treedump-2</strain>
        <tissue evidence="16">Whole body</tissue>
    </source>
</reference>
<evidence type="ECO:0000313" key="16">
    <source>
        <dbReference type="EMBL" id="KYM84421.1"/>
    </source>
</evidence>
<evidence type="ECO:0000256" key="13">
    <source>
        <dbReference type="ARBA" id="ARBA00023033"/>
    </source>
</evidence>
<organism evidence="16 17">
    <name type="scientific">Atta colombica</name>
    <dbReference type="NCBI Taxonomy" id="520822"/>
    <lineage>
        <taxon>Eukaryota</taxon>
        <taxon>Metazoa</taxon>
        <taxon>Ecdysozoa</taxon>
        <taxon>Arthropoda</taxon>
        <taxon>Hexapoda</taxon>
        <taxon>Insecta</taxon>
        <taxon>Pterygota</taxon>
        <taxon>Neoptera</taxon>
        <taxon>Endopterygota</taxon>
        <taxon>Hymenoptera</taxon>
        <taxon>Apocrita</taxon>
        <taxon>Aculeata</taxon>
        <taxon>Formicoidea</taxon>
        <taxon>Formicidae</taxon>
        <taxon>Myrmicinae</taxon>
        <taxon>Atta</taxon>
    </lineage>
</organism>
<dbReference type="Gene3D" id="2.20.28.30">
    <property type="entry name" value="RNA polymerase ii, chain L"/>
    <property type="match status" value="1"/>
</dbReference>
<evidence type="ECO:0000256" key="9">
    <source>
        <dbReference type="ARBA" id="ARBA00022833"/>
    </source>
</evidence>
<dbReference type="GO" id="GO:0004497">
    <property type="term" value="F:monooxygenase activity"/>
    <property type="evidence" value="ECO:0007669"/>
    <property type="project" value="UniProtKB-KW"/>
</dbReference>
<dbReference type="AlphaFoldDB" id="A0A195BJ06"/>
<dbReference type="InterPro" id="IPR036396">
    <property type="entry name" value="Cyt_P450_sf"/>
</dbReference>
<dbReference type="SUPFAM" id="SSF48264">
    <property type="entry name" value="Cytochrome P450"/>
    <property type="match status" value="1"/>
</dbReference>
<dbReference type="STRING" id="520822.A0A195BJ06"/>
<dbReference type="GO" id="GO:0003677">
    <property type="term" value="F:DNA binding"/>
    <property type="evidence" value="ECO:0007669"/>
    <property type="project" value="InterPro"/>
</dbReference>
<keyword evidence="9" id="KW-0862">Zinc</keyword>
<dbReference type="InterPro" id="IPR050196">
    <property type="entry name" value="Cytochrome_P450_Monoox"/>
</dbReference>
<name>A0A195BJ06_9HYME</name>
<comment type="cofactor">
    <cofactor evidence="1">
        <name>heme</name>
        <dbReference type="ChEBI" id="CHEBI:30413"/>
    </cofactor>
</comment>
<dbReference type="SMART" id="SM00659">
    <property type="entry name" value="RPOLCX"/>
    <property type="match status" value="1"/>
</dbReference>
<keyword evidence="11" id="KW-0560">Oxidoreductase</keyword>
<evidence type="ECO:0000256" key="12">
    <source>
        <dbReference type="ARBA" id="ARBA00023004"/>
    </source>
</evidence>
<dbReference type="InterPro" id="IPR006591">
    <property type="entry name" value="RNAP_P/RPABC4"/>
</dbReference>
<feature type="non-terminal residue" evidence="16">
    <location>
        <position position="1"/>
    </location>
</feature>
<dbReference type="GO" id="GO:0003899">
    <property type="term" value="F:DNA-directed RNA polymerase activity"/>
    <property type="evidence" value="ECO:0007669"/>
    <property type="project" value="InterPro"/>
</dbReference>
<dbReference type="InterPro" id="IPR001128">
    <property type="entry name" value="Cyt_P450"/>
</dbReference>